<protein>
    <submittedName>
        <fullName evidence="1">Uncharacterized protein</fullName>
    </submittedName>
</protein>
<evidence type="ECO:0000313" key="2">
    <source>
        <dbReference type="Proteomes" id="UP000324222"/>
    </source>
</evidence>
<comment type="caution">
    <text evidence="1">The sequence shown here is derived from an EMBL/GenBank/DDBJ whole genome shotgun (WGS) entry which is preliminary data.</text>
</comment>
<evidence type="ECO:0000313" key="1">
    <source>
        <dbReference type="EMBL" id="MPC34159.1"/>
    </source>
</evidence>
<dbReference type="Proteomes" id="UP000324222">
    <property type="component" value="Unassembled WGS sequence"/>
</dbReference>
<organism evidence="1 2">
    <name type="scientific">Portunus trituberculatus</name>
    <name type="common">Swimming crab</name>
    <name type="synonym">Neptunus trituberculatus</name>
    <dbReference type="NCBI Taxonomy" id="210409"/>
    <lineage>
        <taxon>Eukaryota</taxon>
        <taxon>Metazoa</taxon>
        <taxon>Ecdysozoa</taxon>
        <taxon>Arthropoda</taxon>
        <taxon>Crustacea</taxon>
        <taxon>Multicrustacea</taxon>
        <taxon>Malacostraca</taxon>
        <taxon>Eumalacostraca</taxon>
        <taxon>Eucarida</taxon>
        <taxon>Decapoda</taxon>
        <taxon>Pleocyemata</taxon>
        <taxon>Brachyura</taxon>
        <taxon>Eubrachyura</taxon>
        <taxon>Portunoidea</taxon>
        <taxon>Portunidae</taxon>
        <taxon>Portuninae</taxon>
        <taxon>Portunus</taxon>
    </lineage>
</organism>
<sequence length="41" mass="5135">MNRRTIQGKYEIFLQKYNEGVKKYIPIYRVKKSIHTWYNAR</sequence>
<gene>
    <name evidence="1" type="ORF">E2C01_027540</name>
</gene>
<name>A0A5B7ELW7_PORTR</name>
<dbReference type="EMBL" id="VSRR010002997">
    <property type="protein sequence ID" value="MPC34159.1"/>
    <property type="molecule type" value="Genomic_DNA"/>
</dbReference>
<reference evidence="1 2" key="1">
    <citation type="submission" date="2019-05" db="EMBL/GenBank/DDBJ databases">
        <title>Another draft genome of Portunus trituberculatus and its Hox gene families provides insights of decapod evolution.</title>
        <authorList>
            <person name="Jeong J.-H."/>
            <person name="Song I."/>
            <person name="Kim S."/>
            <person name="Choi T."/>
            <person name="Kim D."/>
            <person name="Ryu S."/>
            <person name="Kim W."/>
        </authorList>
    </citation>
    <scope>NUCLEOTIDE SEQUENCE [LARGE SCALE GENOMIC DNA]</scope>
    <source>
        <tissue evidence="1">Muscle</tissue>
    </source>
</reference>
<proteinExistence type="predicted"/>
<keyword evidence="2" id="KW-1185">Reference proteome</keyword>
<dbReference type="AlphaFoldDB" id="A0A5B7ELW7"/>
<accession>A0A5B7ELW7</accession>